<organism evidence="1 2">
    <name type="scientific">Caldalkalibacillus thermarum (strain TA2.A1)</name>
    <dbReference type="NCBI Taxonomy" id="986075"/>
    <lineage>
        <taxon>Bacteria</taxon>
        <taxon>Bacillati</taxon>
        <taxon>Bacillota</taxon>
        <taxon>Bacilli</taxon>
        <taxon>Bacillales</taxon>
        <taxon>Bacillaceae</taxon>
        <taxon>Caldalkalibacillus</taxon>
    </lineage>
</organism>
<gene>
    <name evidence="1" type="ORF">HUR95_06555</name>
</gene>
<dbReference type="EMBL" id="CP082237">
    <property type="protein sequence ID" value="QZT34905.1"/>
    <property type="molecule type" value="Genomic_DNA"/>
</dbReference>
<keyword evidence="2" id="KW-1185">Reference proteome</keyword>
<dbReference type="KEGG" id="cthu:HUR95_06555"/>
<name>A0A8X8I6A3_CALTT</name>
<dbReference type="RefSeq" id="WP_222823114.1">
    <property type="nucleotide sequence ID" value="NZ_CP082237.1"/>
</dbReference>
<evidence type="ECO:0000313" key="2">
    <source>
        <dbReference type="Proteomes" id="UP000825179"/>
    </source>
</evidence>
<sequence>MEELSKRMFEFLPEQSVLCSALGTLLFSVTVQYTIKWLKNKAILPWMREDNLKRREEIIRQLNKPK</sequence>
<protein>
    <submittedName>
        <fullName evidence="1">Uncharacterized protein</fullName>
    </submittedName>
</protein>
<proteinExistence type="predicted"/>
<dbReference type="Proteomes" id="UP000825179">
    <property type="component" value="Chromosome"/>
</dbReference>
<reference evidence="1 2" key="1">
    <citation type="journal article" date="2020" name="Extremophiles">
        <title>Genomic analysis of Caldalkalibacillus thermarum TA2.A1 reveals aerobic alkaliphilic metabolism and evolutionary hallmarks linking alkaliphilic bacteria and plant life.</title>
        <authorList>
            <person name="de Jong S.I."/>
            <person name="van den Broek M.A."/>
            <person name="Merkel A.Y."/>
            <person name="de la Torre Cortes P."/>
            <person name="Kalamorz F."/>
            <person name="Cook G.M."/>
            <person name="van Loosdrecht M.C.M."/>
            <person name="McMillan D.G.G."/>
        </authorList>
    </citation>
    <scope>NUCLEOTIDE SEQUENCE [LARGE SCALE GENOMIC DNA]</scope>
    <source>
        <strain evidence="1 2">TA2.A1</strain>
    </source>
</reference>
<evidence type="ECO:0000313" key="1">
    <source>
        <dbReference type="EMBL" id="QZT34905.1"/>
    </source>
</evidence>
<dbReference type="AlphaFoldDB" id="A0A8X8I6A3"/>
<accession>A0A8X8I6A3</accession>